<evidence type="ECO:0000256" key="1">
    <source>
        <dbReference type="SAM" id="Coils"/>
    </source>
</evidence>
<accession>A0A0L0SR23</accession>
<keyword evidence="1" id="KW-0175">Coiled coil</keyword>
<keyword evidence="4" id="KW-1185">Reference proteome</keyword>
<organism evidence="3 4">
    <name type="scientific">Allomyces macrogynus (strain ATCC 38327)</name>
    <name type="common">Allomyces javanicus var. macrogynus</name>
    <dbReference type="NCBI Taxonomy" id="578462"/>
    <lineage>
        <taxon>Eukaryota</taxon>
        <taxon>Fungi</taxon>
        <taxon>Fungi incertae sedis</taxon>
        <taxon>Blastocladiomycota</taxon>
        <taxon>Blastocladiomycetes</taxon>
        <taxon>Blastocladiales</taxon>
        <taxon>Blastocladiaceae</taxon>
        <taxon>Allomyces</taxon>
    </lineage>
</organism>
<dbReference type="GO" id="GO:0005768">
    <property type="term" value="C:endosome"/>
    <property type="evidence" value="ECO:0007669"/>
    <property type="project" value="TreeGrafter"/>
</dbReference>
<dbReference type="InterPro" id="IPR008942">
    <property type="entry name" value="ENTH_VHS"/>
</dbReference>
<dbReference type="Gene3D" id="1.25.40.90">
    <property type="match status" value="1"/>
</dbReference>
<reference evidence="3 4" key="1">
    <citation type="submission" date="2009-11" db="EMBL/GenBank/DDBJ databases">
        <title>Annotation of Allomyces macrogynus ATCC 38327.</title>
        <authorList>
            <consortium name="The Broad Institute Genome Sequencing Platform"/>
            <person name="Russ C."/>
            <person name="Cuomo C."/>
            <person name="Burger G."/>
            <person name="Gray M.W."/>
            <person name="Holland P.W.H."/>
            <person name="King N."/>
            <person name="Lang F.B.F."/>
            <person name="Roger A.J."/>
            <person name="Ruiz-Trillo I."/>
            <person name="Young S.K."/>
            <person name="Zeng Q."/>
            <person name="Gargeya S."/>
            <person name="Fitzgerald M."/>
            <person name="Haas B."/>
            <person name="Abouelleil A."/>
            <person name="Alvarado L."/>
            <person name="Arachchi H.M."/>
            <person name="Berlin A."/>
            <person name="Chapman S.B."/>
            <person name="Gearin G."/>
            <person name="Goldberg J."/>
            <person name="Griggs A."/>
            <person name="Gujja S."/>
            <person name="Hansen M."/>
            <person name="Heiman D."/>
            <person name="Howarth C."/>
            <person name="Larimer J."/>
            <person name="Lui A."/>
            <person name="MacDonald P.J.P."/>
            <person name="McCowen C."/>
            <person name="Montmayeur A."/>
            <person name="Murphy C."/>
            <person name="Neiman D."/>
            <person name="Pearson M."/>
            <person name="Priest M."/>
            <person name="Roberts A."/>
            <person name="Saif S."/>
            <person name="Shea T."/>
            <person name="Sisk P."/>
            <person name="Stolte C."/>
            <person name="Sykes S."/>
            <person name="Wortman J."/>
            <person name="Nusbaum C."/>
            <person name="Birren B."/>
        </authorList>
    </citation>
    <scope>NUCLEOTIDE SEQUENCE [LARGE SCALE GENOMIC DNA]</scope>
    <source>
        <strain evidence="3 4">ATCC 38327</strain>
    </source>
</reference>
<name>A0A0L0SR23_ALLM3</name>
<dbReference type="PANTHER" id="PTHR12276">
    <property type="entry name" value="EPSIN/ENT-RELATED"/>
    <property type="match status" value="1"/>
</dbReference>
<evidence type="ECO:0000313" key="3">
    <source>
        <dbReference type="EMBL" id="KNE64825.1"/>
    </source>
</evidence>
<proteinExistence type="predicted"/>
<feature type="domain" description="ENTH" evidence="2">
    <location>
        <begin position="25"/>
        <end position="157"/>
    </location>
</feature>
<dbReference type="GO" id="GO:0005886">
    <property type="term" value="C:plasma membrane"/>
    <property type="evidence" value="ECO:0007669"/>
    <property type="project" value="TreeGrafter"/>
</dbReference>
<dbReference type="AlphaFoldDB" id="A0A0L0SR23"/>
<dbReference type="OrthoDB" id="4033880at2759"/>
<dbReference type="GO" id="GO:0030125">
    <property type="term" value="C:clathrin vesicle coat"/>
    <property type="evidence" value="ECO:0007669"/>
    <property type="project" value="TreeGrafter"/>
</dbReference>
<gene>
    <name evidence="3" type="ORF">AMAG_10161</name>
</gene>
<dbReference type="EMBL" id="GG745345">
    <property type="protein sequence ID" value="KNE64825.1"/>
    <property type="molecule type" value="Genomic_DNA"/>
</dbReference>
<dbReference type="FunFam" id="1.25.40.90:FF:000006">
    <property type="entry name" value="Clathrin interactor 1"/>
    <property type="match status" value="1"/>
</dbReference>
<evidence type="ECO:0000259" key="2">
    <source>
        <dbReference type="PROSITE" id="PS50942"/>
    </source>
</evidence>
<protein>
    <recommendedName>
        <fullName evidence="2">ENTH domain-containing protein</fullName>
    </recommendedName>
</protein>
<dbReference type="Proteomes" id="UP000054350">
    <property type="component" value="Unassembled WGS sequence"/>
</dbReference>
<dbReference type="GO" id="GO:0006897">
    <property type="term" value="P:endocytosis"/>
    <property type="evidence" value="ECO:0007669"/>
    <property type="project" value="TreeGrafter"/>
</dbReference>
<dbReference type="SMART" id="SM00273">
    <property type="entry name" value="ENTH"/>
    <property type="match status" value="1"/>
</dbReference>
<dbReference type="PROSITE" id="PS50942">
    <property type="entry name" value="ENTH"/>
    <property type="match status" value="1"/>
</dbReference>
<dbReference type="GO" id="GO:0030276">
    <property type="term" value="F:clathrin binding"/>
    <property type="evidence" value="ECO:0007669"/>
    <property type="project" value="TreeGrafter"/>
</dbReference>
<dbReference type="VEuPathDB" id="FungiDB:AMAG_10161"/>
<dbReference type="PANTHER" id="PTHR12276:SF45">
    <property type="entry name" value="CLATHRIN INTERACTOR 1"/>
    <property type="match status" value="1"/>
</dbReference>
<evidence type="ECO:0000313" key="4">
    <source>
        <dbReference type="Proteomes" id="UP000054350"/>
    </source>
</evidence>
<dbReference type="STRING" id="578462.A0A0L0SR23"/>
<dbReference type="InterPro" id="IPR013809">
    <property type="entry name" value="ENTH"/>
</dbReference>
<dbReference type="eggNOG" id="KOG2056">
    <property type="taxonomic scope" value="Eukaryota"/>
</dbReference>
<dbReference type="SUPFAM" id="SSF48464">
    <property type="entry name" value="ENTH/VHS domain"/>
    <property type="match status" value="1"/>
</dbReference>
<dbReference type="GO" id="GO:0005543">
    <property type="term" value="F:phospholipid binding"/>
    <property type="evidence" value="ECO:0007669"/>
    <property type="project" value="TreeGrafter"/>
</dbReference>
<dbReference type="OMA" id="CIYARFM"/>
<reference evidence="4" key="2">
    <citation type="submission" date="2009-11" db="EMBL/GenBank/DDBJ databases">
        <title>The Genome Sequence of Allomyces macrogynus strain ATCC 38327.</title>
        <authorList>
            <consortium name="The Broad Institute Genome Sequencing Platform"/>
            <person name="Russ C."/>
            <person name="Cuomo C."/>
            <person name="Shea T."/>
            <person name="Young S.K."/>
            <person name="Zeng Q."/>
            <person name="Koehrsen M."/>
            <person name="Haas B."/>
            <person name="Borodovsky M."/>
            <person name="Guigo R."/>
            <person name="Alvarado L."/>
            <person name="Berlin A."/>
            <person name="Borenstein D."/>
            <person name="Chen Z."/>
            <person name="Engels R."/>
            <person name="Freedman E."/>
            <person name="Gellesch M."/>
            <person name="Goldberg J."/>
            <person name="Griggs A."/>
            <person name="Gujja S."/>
            <person name="Heiman D."/>
            <person name="Hepburn T."/>
            <person name="Howarth C."/>
            <person name="Jen D."/>
            <person name="Larson L."/>
            <person name="Lewis B."/>
            <person name="Mehta T."/>
            <person name="Park D."/>
            <person name="Pearson M."/>
            <person name="Roberts A."/>
            <person name="Saif S."/>
            <person name="Shenoy N."/>
            <person name="Sisk P."/>
            <person name="Stolte C."/>
            <person name="Sykes S."/>
            <person name="Walk T."/>
            <person name="White J."/>
            <person name="Yandava C."/>
            <person name="Burger G."/>
            <person name="Gray M.W."/>
            <person name="Holland P.W.H."/>
            <person name="King N."/>
            <person name="Lang F.B.F."/>
            <person name="Roger A.J."/>
            <person name="Ruiz-Trillo I."/>
            <person name="Lander E."/>
            <person name="Nusbaum C."/>
        </authorList>
    </citation>
    <scope>NUCLEOTIDE SEQUENCE [LARGE SCALE GENOMIC DNA]</scope>
    <source>
        <strain evidence="4">ATCC 38327</strain>
    </source>
</reference>
<sequence>MNLNLSALTSLDVHDIKSAFNKVKAAVLNLTELEQKVREATSNDAWGASTSLMNEIAQGTYDYQGFNEIMPAVYRRFSQDGHTWRNIYKALTLIEFLIKNGSDRCVDYIRTHTYEIKACLRFHHVDDKGKDQGVNVRHRAKLIIDLLQNHDLIKAERQKAQENRNKYGGVGSNGERSGGFGGAARVGGYASSSSSNYTGATPTATSSTQRYGGFGSEAYRSGISAVAAARSASAPTVTSMNPSAALSSGLTARDDFGSFQPPKPKVQAPVVDLLGFDDAPAAAPAAASAVAGDDEWGDFASANAPAATVTGARPVADPLSATNDDEDEFSGFQAAPAAEFDVFGAVPSAAPAANAAKSAAPTASLFDDDFGALVPAPSTTGAIAPSPAFASLVPAPAASAAATPAAGSLTASLAGLSLSTPTLAPVTATPTLSSISMPSLAPTPTIAPANRTSLIATTGSAAASPSVTAAPLRALFTTGLVNLDGLSLGSGVPTAAAGPSMNALMQTHATQQAAQAVGVGLGSAPLVPAPAAGTVGAAAPAVPAKDDFLLLL</sequence>
<dbReference type="Pfam" id="PF01417">
    <property type="entry name" value="ENTH"/>
    <property type="match status" value="1"/>
</dbReference>
<feature type="coiled-coil region" evidence="1">
    <location>
        <begin position="16"/>
        <end position="43"/>
    </location>
</feature>